<gene>
    <name evidence="1" type="ORF">O6H91_10G061600</name>
</gene>
<reference evidence="2" key="1">
    <citation type="journal article" date="2024" name="Proc. Natl. Acad. Sci. U.S.A.">
        <title>Extraordinary preservation of gene collinearity over three hundred million years revealed in homosporous lycophytes.</title>
        <authorList>
            <person name="Li C."/>
            <person name="Wickell D."/>
            <person name="Kuo L.Y."/>
            <person name="Chen X."/>
            <person name="Nie B."/>
            <person name="Liao X."/>
            <person name="Peng D."/>
            <person name="Ji J."/>
            <person name="Jenkins J."/>
            <person name="Williams M."/>
            <person name="Shu S."/>
            <person name="Plott C."/>
            <person name="Barry K."/>
            <person name="Rajasekar S."/>
            <person name="Grimwood J."/>
            <person name="Han X."/>
            <person name="Sun S."/>
            <person name="Hou Z."/>
            <person name="He W."/>
            <person name="Dai G."/>
            <person name="Sun C."/>
            <person name="Schmutz J."/>
            <person name="Leebens-Mack J.H."/>
            <person name="Li F.W."/>
            <person name="Wang L."/>
        </authorList>
    </citation>
    <scope>NUCLEOTIDE SEQUENCE [LARGE SCALE GENOMIC DNA]</scope>
    <source>
        <strain evidence="2">cv. PW_Plant_1</strain>
    </source>
</reference>
<dbReference type="EMBL" id="CM055101">
    <property type="protein sequence ID" value="KAJ7541482.1"/>
    <property type="molecule type" value="Genomic_DNA"/>
</dbReference>
<keyword evidence="2" id="KW-1185">Reference proteome</keyword>
<evidence type="ECO:0000313" key="2">
    <source>
        <dbReference type="Proteomes" id="UP001162992"/>
    </source>
</evidence>
<accession>A0ACC2CHJ3</accession>
<sequence>MPARVKMGKKRTERDGELHLPTVPAFEEEADFPRGGASSLTPDEIQEARAEAEAEFENEMHKGKKKKSSFSRSKPINSIAESDELFADTKGKLLKSVSTLRFKGLSVGMKVWGAVAEVNKKDLVISLPNGLRGSVCAEEASDCVAENASKSRGKKQKLAKDPNHTGNADDVFSLKDVFFVGQLVACSVLNLESRPEKGQKKGSKRVELSLRLSYIYEGLVIDAVHEGLLMVACVSSVEDHGYLLSFGVPGITGFLLRRDYMDGAAASKLQKGQLVQGIVTAVDKARCRVSLKSNAESLASNVATDHEGLTLGLLLPGTLVNARVRSVLRNGLLLSFLTYFTGTVDIFHLDDPLTGSDWQSKYSENQRLRARILFVDFSSKSIGLTLKSHLINLKIAPSSVTIGNVFENATVRRVDATLGLLLELPAKPVPFAGYVHISNVSDEHVEKLEKNFKEGKKVRGRVIGYRLMDDLAIISLKQSVLEQLLLCHSDVKPGMRVSGTITAMAPFGAFVQLAAGLNALCPLAHMSEFQRATPSAKFQVGKRMKFRVLTCDIDSKKIAVTHKKTLLASKLPQITSYESAVVGLVSHGWIAKIEEYGVFVSFYNDVRGLVRERELGLDPLMKADTVFSVGQVVKCRVLKSDPDSRHLFLSFSMSERNVDDKSGKQLLSLLAPGSIVSAVLVKLEEKFIVLNVTLSGGSMQGTMSYEHLTDSPSHIEQLQSLLKPGYKFDRLIILENFNSKVVLSAKFSLLNAKFLPSDISQLHSQEVIPGYISNISDRGCFVRFLGRLTGHAGIGKVSDSFVNDLSKYFQKGQSVRAQILEIDEEKGKISLNLKHSVCFSTDASLLQGYFLEEEMIAELQALENGGTSAEWTDDLLIGSLIEGEVQEVKDYGVIINLKAHEDVVGFATHYQVDGPVQIGKQIRARILDVVKADGIVDLTLRLQLLRGVDMVTEKSNKRKPSPGKSSLKLYQKVNAVVELVKDEYLVLSLPNHDNMIAFAATRDYNQRALDPHQQYTPGQTISSVVYCLANKESAGRLLLLLEDSSRSGVVSSLKKVQKDVKFEPGSLVEGKVVSIEPLQLNMRIGKTVKGRVHVTEVLDAYEPGIPFSRFQFGQVLTAKVLTRLRSSKKRKRSTPLEVQLSLRPSEVSQTSSDIGTGRSVGILTFETITVGQVVTAYVQEVKDDWAWLLLSAHLRGRLSILHSSNDPIELEQFSKRFCIGEALQCRILSLDHKKGTLDLSLRNIPSKGTSRVSMPLTVDEEKTSETEKNLEEFKKGDIVAGRIVRTLPGIGGLRVQVAPHMFGQVHVTDIADIFEDNPTSSFKEGQFVRCKILEVCKGTNGNTLIDLSLRKSLGGHVNSPKTSVSQNRGQGAVNVAPCLENIEDLKPNMEVQGYIKSVSSKGCFVTLARHIDARILLSNLSDSYTEDPSEAFPVGKMVKGRIISVEPLSKRVEMSLKRSPLLSTNLQTINSFRVGQLVSGTIRQVETFGVFVAIEQSEVVGMCHISEASDSYMENLGLHYAVGQKVVAKILKIDLEKGRVSLGLKDSYCVNFTEKFKLQLSSQSLSVEESDEEILSESKYVITNAASDDCEGSNKDIFPFLLSNEKESPFELNFNEQEAFSSRAHEDSGLKSSVLPLDVMLEEELMEVGMHSEPEAEEHHSEIQKVDQSKKLSKRARLTLKKDREKAIQAAELKHLEGNQLPETVDDYEKLVHSSPNSSFIWIKYMAFLLSIADVDKARSVAERALEIINFREEAEKMNVWVALMNLENTYGNPPKEAVLNVFQRALQLCDPKKLHLALLGLYERTNQDDMSDELLKKMTRKFKASAKIWLRQLQNLLNRGMEDSVQKVFDTALLSLPRHKHIKFITHAAIMEFKSGSPERGRAMFEGVLRNYPKRTDLWSVYIDQEVRLGDQTVVRALFERVTCLDLPPKKMKFLFKKYLDYEKAHGDEGRIEHVKSKAMEFVETNMS</sequence>
<proteinExistence type="predicted"/>
<comment type="caution">
    <text evidence="1">The sequence shown here is derived from an EMBL/GenBank/DDBJ whole genome shotgun (WGS) entry which is preliminary data.</text>
</comment>
<evidence type="ECO:0000313" key="1">
    <source>
        <dbReference type="EMBL" id="KAJ7541482.1"/>
    </source>
</evidence>
<organism evidence="1 2">
    <name type="scientific">Diphasiastrum complanatum</name>
    <name type="common">Issler's clubmoss</name>
    <name type="synonym">Lycopodium complanatum</name>
    <dbReference type="NCBI Taxonomy" id="34168"/>
    <lineage>
        <taxon>Eukaryota</taxon>
        <taxon>Viridiplantae</taxon>
        <taxon>Streptophyta</taxon>
        <taxon>Embryophyta</taxon>
        <taxon>Tracheophyta</taxon>
        <taxon>Lycopodiopsida</taxon>
        <taxon>Lycopodiales</taxon>
        <taxon>Lycopodiaceae</taxon>
        <taxon>Lycopodioideae</taxon>
        <taxon>Diphasiastrum</taxon>
    </lineage>
</organism>
<protein>
    <submittedName>
        <fullName evidence="1">Uncharacterized protein</fullName>
    </submittedName>
</protein>
<dbReference type="Proteomes" id="UP001162992">
    <property type="component" value="Chromosome 10"/>
</dbReference>
<name>A0ACC2CHJ3_DIPCM</name>